<accession>A0A8T2NRI0</accession>
<name>A0A8T2NRI0_9TELE</name>
<keyword evidence="2" id="KW-1185">Reference proteome</keyword>
<organism evidence="1 2">
    <name type="scientific">Albula glossodonta</name>
    <name type="common">roundjaw bonefish</name>
    <dbReference type="NCBI Taxonomy" id="121402"/>
    <lineage>
        <taxon>Eukaryota</taxon>
        <taxon>Metazoa</taxon>
        <taxon>Chordata</taxon>
        <taxon>Craniata</taxon>
        <taxon>Vertebrata</taxon>
        <taxon>Euteleostomi</taxon>
        <taxon>Actinopterygii</taxon>
        <taxon>Neopterygii</taxon>
        <taxon>Teleostei</taxon>
        <taxon>Albuliformes</taxon>
        <taxon>Albulidae</taxon>
        <taxon>Albula</taxon>
    </lineage>
</organism>
<dbReference type="EMBL" id="JAFBMS010000045">
    <property type="protein sequence ID" value="KAG9340148.1"/>
    <property type="molecule type" value="Genomic_DNA"/>
</dbReference>
<dbReference type="Proteomes" id="UP000824540">
    <property type="component" value="Unassembled WGS sequence"/>
</dbReference>
<evidence type="ECO:0000313" key="2">
    <source>
        <dbReference type="Proteomes" id="UP000824540"/>
    </source>
</evidence>
<protein>
    <submittedName>
        <fullName evidence="1">Uncharacterized protein</fullName>
    </submittedName>
</protein>
<dbReference type="AlphaFoldDB" id="A0A8T2NRI0"/>
<gene>
    <name evidence="1" type="ORF">JZ751_021869</name>
</gene>
<evidence type="ECO:0000313" key="1">
    <source>
        <dbReference type="EMBL" id="KAG9340148.1"/>
    </source>
</evidence>
<sequence>MGNTLLLFLFSQWTLKHFCYLLNLHTLLNSKYFNPWCLSLVFSYFLLPFGDALSHISQIRSSP</sequence>
<comment type="caution">
    <text evidence="1">The sequence shown here is derived from an EMBL/GenBank/DDBJ whole genome shotgun (WGS) entry which is preliminary data.</text>
</comment>
<reference evidence="1" key="1">
    <citation type="thesis" date="2021" institute="BYU ScholarsArchive" country="Provo, UT, USA">
        <title>Applications of and Algorithms for Genome Assembly and Genomic Analyses with an Emphasis on Marine Teleosts.</title>
        <authorList>
            <person name="Pickett B.D."/>
        </authorList>
    </citation>
    <scope>NUCLEOTIDE SEQUENCE</scope>
    <source>
        <strain evidence="1">HI-2016</strain>
    </source>
</reference>
<proteinExistence type="predicted"/>